<proteinExistence type="predicted"/>
<name>A0ACC0UMS3_9AGAM</name>
<accession>A0ACC0UMS3</accession>
<sequence>MVNNVVRLAAPHYFPFLYVFQEAAARAYSRVYPVSSRVNAPHTGSSSNAVSQKSFYPTSHPRCLKSFSPERFSSNLFAPCRFLRHYSSRAQAEPAPLLPAMNDPPSCRSKRNVKKRSFLIHKIERNELSLGVPVQTTTTALKDYNNPPSISSETCNFANSAVTIPSIQNHEDPLSKRLLHLYMSSPHTSVQSLVSYHSMFPNLQFSRTYNFLLRQAIRHSAFGTAHALLKSMRASRVPEDQTTCKLYVRLLVREGRWPDAYNFVTNLPKNRPRAPFISDSVPVPIWAELLGTAKRRAFGGLSRTRDPGMNTLPRYHHVIGQLLKLGVSSTDTPPPQVVYGSVAALLRMQEREAARRVTTPFLSMDPKGLGLRLVHLHMAPEPKRRGLRTFYRALKDLQGFCVSCPEFKPNSTTLFLLLGHLKGTRRCGITGHKLSRWFSRRWGHSVVSPRVERRLLALAVEEKRVDLIKEWMTCVKTRRKIWWAWSLEREVVDGGLVKQRSTTRNPDERLAKAGTEGILVDRVLRRASRVLFKAKRRVYVATGTP</sequence>
<dbReference type="Proteomes" id="UP001207468">
    <property type="component" value="Unassembled WGS sequence"/>
</dbReference>
<keyword evidence="2" id="KW-1185">Reference proteome</keyword>
<evidence type="ECO:0000313" key="1">
    <source>
        <dbReference type="EMBL" id="KAI9512812.1"/>
    </source>
</evidence>
<comment type="caution">
    <text evidence="1">The sequence shown here is derived from an EMBL/GenBank/DDBJ whole genome shotgun (WGS) entry which is preliminary data.</text>
</comment>
<gene>
    <name evidence="1" type="ORF">F5148DRAFT_646682</name>
</gene>
<dbReference type="EMBL" id="JAGFNK010000005">
    <property type="protein sequence ID" value="KAI9512812.1"/>
    <property type="molecule type" value="Genomic_DNA"/>
</dbReference>
<evidence type="ECO:0000313" key="2">
    <source>
        <dbReference type="Proteomes" id="UP001207468"/>
    </source>
</evidence>
<reference evidence="1" key="1">
    <citation type="submission" date="2021-03" db="EMBL/GenBank/DDBJ databases">
        <title>Evolutionary priming and transition to the ectomycorrhizal habit in an iconic lineage of mushroom-forming fungi: is preadaptation a requirement?</title>
        <authorList>
            <consortium name="DOE Joint Genome Institute"/>
            <person name="Looney B.P."/>
            <person name="Miyauchi S."/>
            <person name="Morin E."/>
            <person name="Drula E."/>
            <person name="Courty P.E."/>
            <person name="Chicoki N."/>
            <person name="Fauchery L."/>
            <person name="Kohler A."/>
            <person name="Kuo A."/>
            <person name="LaButti K."/>
            <person name="Pangilinan J."/>
            <person name="Lipzen A."/>
            <person name="Riley R."/>
            <person name="Andreopoulos W."/>
            <person name="He G."/>
            <person name="Johnson J."/>
            <person name="Barry K.W."/>
            <person name="Grigoriev I.V."/>
            <person name="Nagy L."/>
            <person name="Hibbett D."/>
            <person name="Henrissat B."/>
            <person name="Matheny P.B."/>
            <person name="Labbe J."/>
            <person name="Martin A.F."/>
        </authorList>
    </citation>
    <scope>NUCLEOTIDE SEQUENCE</scope>
    <source>
        <strain evidence="1">BPL698</strain>
    </source>
</reference>
<organism evidence="1 2">
    <name type="scientific">Russula earlei</name>
    <dbReference type="NCBI Taxonomy" id="71964"/>
    <lineage>
        <taxon>Eukaryota</taxon>
        <taxon>Fungi</taxon>
        <taxon>Dikarya</taxon>
        <taxon>Basidiomycota</taxon>
        <taxon>Agaricomycotina</taxon>
        <taxon>Agaricomycetes</taxon>
        <taxon>Russulales</taxon>
        <taxon>Russulaceae</taxon>
        <taxon>Russula</taxon>
    </lineage>
</organism>
<protein>
    <submittedName>
        <fullName evidence="1">Uncharacterized protein</fullName>
    </submittedName>
</protein>